<keyword evidence="2" id="KW-1185">Reference proteome</keyword>
<dbReference type="VEuPathDB" id="AmoebaDB:NAEGRDRAFT_71135"/>
<evidence type="ECO:0000313" key="2">
    <source>
        <dbReference type="Proteomes" id="UP000006671"/>
    </source>
</evidence>
<dbReference type="AlphaFoldDB" id="D2VQ22"/>
<sequence length="148" mass="17577">MPSGQNQKKGSKQFSIIDETVKTTDKIIKRKPKSKYPGLRKQLQNDEILKNYFVFDNRKDQLTTFRIDKEFKIGNSVVTQHVRLVGESNSIEERNQENRQDEMNTHAVDHQHFTVSNTNQQMDNSTYQQEMIFLLQLYSLLLQYQQEY</sequence>
<dbReference type="KEGG" id="ngr:NAEGRDRAFT_71135"/>
<dbReference type="Proteomes" id="UP000006671">
    <property type="component" value="Unassembled WGS sequence"/>
</dbReference>
<dbReference type="EMBL" id="GG738888">
    <property type="protein sequence ID" value="EFC41103.1"/>
    <property type="molecule type" value="Genomic_DNA"/>
</dbReference>
<protein>
    <submittedName>
        <fullName evidence="1">Predicted protein</fullName>
    </submittedName>
</protein>
<evidence type="ECO:0000313" key="1">
    <source>
        <dbReference type="EMBL" id="EFC41103.1"/>
    </source>
</evidence>
<dbReference type="RefSeq" id="XP_002673847.1">
    <property type="nucleotide sequence ID" value="XM_002673801.1"/>
</dbReference>
<reference evidence="1 2" key="1">
    <citation type="journal article" date="2010" name="Cell">
        <title>The genome of Naegleria gruberi illuminates early eukaryotic versatility.</title>
        <authorList>
            <person name="Fritz-Laylin L.K."/>
            <person name="Prochnik S.E."/>
            <person name="Ginger M.L."/>
            <person name="Dacks J.B."/>
            <person name="Carpenter M.L."/>
            <person name="Field M.C."/>
            <person name="Kuo A."/>
            <person name="Paredez A."/>
            <person name="Chapman J."/>
            <person name="Pham J."/>
            <person name="Shu S."/>
            <person name="Neupane R."/>
            <person name="Cipriano M."/>
            <person name="Mancuso J."/>
            <person name="Tu H."/>
            <person name="Salamov A."/>
            <person name="Lindquist E."/>
            <person name="Shapiro H."/>
            <person name="Lucas S."/>
            <person name="Grigoriev I.V."/>
            <person name="Cande W.Z."/>
            <person name="Fulton C."/>
            <person name="Rokhsar D.S."/>
            <person name="Dawson S.C."/>
        </authorList>
    </citation>
    <scope>NUCLEOTIDE SEQUENCE [LARGE SCALE GENOMIC DNA]</scope>
    <source>
        <strain evidence="1 2">NEG-M</strain>
    </source>
</reference>
<organism evidence="2">
    <name type="scientific">Naegleria gruberi</name>
    <name type="common">Amoeba</name>
    <dbReference type="NCBI Taxonomy" id="5762"/>
    <lineage>
        <taxon>Eukaryota</taxon>
        <taxon>Discoba</taxon>
        <taxon>Heterolobosea</taxon>
        <taxon>Tetramitia</taxon>
        <taxon>Eutetramitia</taxon>
        <taxon>Vahlkampfiidae</taxon>
        <taxon>Naegleria</taxon>
    </lineage>
</organism>
<gene>
    <name evidence="1" type="ORF">NAEGRDRAFT_71135</name>
</gene>
<name>D2VQ22_NAEGR</name>
<dbReference type="InParanoid" id="D2VQ22"/>
<dbReference type="GeneID" id="8855973"/>
<proteinExistence type="predicted"/>
<accession>D2VQ22</accession>